<keyword evidence="5 7" id="KW-0326">Glycosidase</keyword>
<dbReference type="SMART" id="SM00060">
    <property type="entry name" value="FN3"/>
    <property type="match status" value="1"/>
</dbReference>
<dbReference type="InterPro" id="IPR013783">
    <property type="entry name" value="Ig-like_fold"/>
</dbReference>
<dbReference type="AlphaFoldDB" id="A0A7W3NWP5"/>
<dbReference type="GO" id="GO:0030248">
    <property type="term" value="F:cellulose binding"/>
    <property type="evidence" value="ECO:0007669"/>
    <property type="project" value="InterPro"/>
</dbReference>
<keyword evidence="12" id="KW-1185">Reference proteome</keyword>
<name>A0A7W3NWP5_STRMR</name>
<dbReference type="PANTHER" id="PTHR34002">
    <property type="entry name" value="BLR1656 PROTEIN"/>
    <property type="match status" value="1"/>
</dbReference>
<evidence type="ECO:0000256" key="8">
    <source>
        <dbReference type="SAM" id="SignalP"/>
    </source>
</evidence>
<dbReference type="SUPFAM" id="SSF49265">
    <property type="entry name" value="Fibronectin type III"/>
    <property type="match status" value="1"/>
</dbReference>
<dbReference type="FunFam" id="2.60.40.10:FF:001114">
    <property type="entry name" value="Chitinase A1"/>
    <property type="match status" value="1"/>
</dbReference>
<dbReference type="InterPro" id="IPR002594">
    <property type="entry name" value="GH12"/>
</dbReference>
<keyword evidence="6 7" id="KW-0624">Polysaccharide degradation</keyword>
<dbReference type="Gene3D" id="2.60.40.710">
    <property type="entry name" value="Endoglucanase-like"/>
    <property type="match status" value="1"/>
</dbReference>
<dbReference type="Gene3D" id="2.60.40.10">
    <property type="entry name" value="Immunoglobulins"/>
    <property type="match status" value="1"/>
</dbReference>
<dbReference type="Gene3D" id="2.60.120.180">
    <property type="match status" value="1"/>
</dbReference>
<dbReference type="PROSITE" id="PS51172">
    <property type="entry name" value="CBM3"/>
    <property type="match status" value="1"/>
</dbReference>
<comment type="similarity">
    <text evidence="1 7">Belongs to the glycosyl hydrolase 12 (cellulase H) family.</text>
</comment>
<gene>
    <name evidence="11" type="ORF">HDA42_007277</name>
</gene>
<dbReference type="InterPro" id="IPR036116">
    <property type="entry name" value="FN3_sf"/>
</dbReference>
<dbReference type="Pfam" id="PF00942">
    <property type="entry name" value="CBM_3"/>
    <property type="match status" value="1"/>
</dbReference>
<keyword evidence="3 7" id="KW-0378">Hydrolase</keyword>
<dbReference type="SUPFAM" id="SSF49384">
    <property type="entry name" value="Carbohydrate-binding domain"/>
    <property type="match status" value="1"/>
</dbReference>
<dbReference type="GO" id="GO:0008810">
    <property type="term" value="F:cellulase activity"/>
    <property type="evidence" value="ECO:0007669"/>
    <property type="project" value="InterPro"/>
</dbReference>
<evidence type="ECO:0000256" key="5">
    <source>
        <dbReference type="ARBA" id="ARBA00023295"/>
    </source>
</evidence>
<evidence type="ECO:0000256" key="6">
    <source>
        <dbReference type="ARBA" id="ARBA00023326"/>
    </source>
</evidence>
<dbReference type="GO" id="GO:0000272">
    <property type="term" value="P:polysaccharide catabolic process"/>
    <property type="evidence" value="ECO:0007669"/>
    <property type="project" value="UniProtKB-KW"/>
</dbReference>
<dbReference type="InterPro" id="IPR013320">
    <property type="entry name" value="ConA-like_dom_sf"/>
</dbReference>
<feature type="domain" description="Fibronectin type-III" evidence="9">
    <location>
        <begin position="279"/>
        <end position="364"/>
    </location>
</feature>
<dbReference type="PROSITE" id="PS50853">
    <property type="entry name" value="FN3"/>
    <property type="match status" value="1"/>
</dbReference>
<dbReference type="SUPFAM" id="SSF49899">
    <property type="entry name" value="Concanavalin A-like lectins/glucanases"/>
    <property type="match status" value="1"/>
</dbReference>
<proteinExistence type="inferred from homology"/>
<feature type="signal peptide" evidence="8">
    <location>
        <begin position="1"/>
        <end position="34"/>
    </location>
</feature>
<feature type="domain" description="CBM3" evidence="10">
    <location>
        <begin position="372"/>
        <end position="525"/>
    </location>
</feature>
<evidence type="ECO:0000259" key="9">
    <source>
        <dbReference type="PROSITE" id="PS50853"/>
    </source>
</evidence>
<evidence type="ECO:0000259" key="10">
    <source>
        <dbReference type="PROSITE" id="PS51172"/>
    </source>
</evidence>
<organism evidence="11 12">
    <name type="scientific">Streptomyces murinus</name>
    <dbReference type="NCBI Taxonomy" id="33900"/>
    <lineage>
        <taxon>Bacteria</taxon>
        <taxon>Bacillati</taxon>
        <taxon>Actinomycetota</taxon>
        <taxon>Actinomycetes</taxon>
        <taxon>Kitasatosporales</taxon>
        <taxon>Streptomycetaceae</taxon>
        <taxon>Streptomyces</taxon>
    </lineage>
</organism>
<dbReference type="SMART" id="SM01067">
    <property type="entry name" value="CBM_3"/>
    <property type="match status" value="1"/>
</dbReference>
<dbReference type="PANTHER" id="PTHR34002:SF9">
    <property type="entry name" value="XYLOGLUCAN-SPECIFIC ENDO-BETA-1,4-GLUCANASE A"/>
    <property type="match status" value="1"/>
</dbReference>
<evidence type="ECO:0000256" key="7">
    <source>
        <dbReference type="RuleBase" id="RU361163"/>
    </source>
</evidence>
<comment type="caution">
    <text evidence="11">The sequence shown here is derived from an EMBL/GenBank/DDBJ whole genome shotgun (WGS) entry which is preliminary data.</text>
</comment>
<feature type="chain" id="PRO_5030827302" evidence="8">
    <location>
        <begin position="35"/>
        <end position="525"/>
    </location>
</feature>
<evidence type="ECO:0000256" key="2">
    <source>
        <dbReference type="ARBA" id="ARBA00022729"/>
    </source>
</evidence>
<reference evidence="11 12" key="1">
    <citation type="submission" date="2020-08" db="EMBL/GenBank/DDBJ databases">
        <title>Sequencing the genomes of 1000 actinobacteria strains.</title>
        <authorList>
            <person name="Klenk H.-P."/>
        </authorList>
    </citation>
    <scope>NUCLEOTIDE SEQUENCE [LARGE SCALE GENOMIC DNA]</scope>
    <source>
        <strain evidence="11 12">DSM 41827</strain>
    </source>
</reference>
<dbReference type="Proteomes" id="UP000577386">
    <property type="component" value="Unassembled WGS sequence"/>
</dbReference>
<dbReference type="InterPro" id="IPR003961">
    <property type="entry name" value="FN3_dom"/>
</dbReference>
<evidence type="ECO:0000256" key="3">
    <source>
        <dbReference type="ARBA" id="ARBA00022801"/>
    </source>
</evidence>
<sequence length="525" mass="53516">MLSSWRRLRTAAWAGTLAALLLGALMVVTQPASAATSTDCTQYGTTSLQGGEYTYQQNEWNSSDTQCVSIDNSSGAWSVTQANFNTATNGAPATYPSVYKGCHWGACTTSSGLPIQVSQLGSATSSWSTTQPASGAYDVAYDLWFNSTPTTDGQPDGTEVMIWLNHKGSVQPFGSQTATANVAGHGWDVWTGQQTSWKIISYVLQGGGTSFSNLDVKALIDDAVSRGSINSAHYLIDAEAGFEIWQGGQGLASNSFSFNATKGSGGGGGGGTDTTAPSAPTGLAVSGTTASSVSLKWTASTDNVGVTGYDVYRGSTKVGSSTSTSYTDSGLTASTAYSYTVKAKDAAGNVSAASSAVTATTAASGGGGGTPGTGAVKVQYKNNDSSPTDNQIKPGLRVVNTGSSAVDLSKVTIRYYFTGDGGASTFTASCDYAAVGCSNLTQKVVALSSPKSGADHYVEIGFTSGAGSLAAGASTGDIQSRINKGDWSNFSESDDYSYATNTAYADASKVTVYVDGTLAGGTEPN</sequence>
<dbReference type="Pfam" id="PF01670">
    <property type="entry name" value="Glyco_hydro_12"/>
    <property type="match status" value="1"/>
</dbReference>
<dbReference type="InterPro" id="IPR008965">
    <property type="entry name" value="CBM2/CBM3_carb-bd_dom_sf"/>
</dbReference>
<evidence type="ECO:0000313" key="11">
    <source>
        <dbReference type="EMBL" id="MBA9058099.1"/>
    </source>
</evidence>
<dbReference type="InterPro" id="IPR036966">
    <property type="entry name" value="CBM3_sf"/>
</dbReference>
<accession>A0A7W3NWP5</accession>
<dbReference type="CDD" id="cd00063">
    <property type="entry name" value="FN3"/>
    <property type="match status" value="1"/>
</dbReference>
<dbReference type="EMBL" id="JACJIJ010000002">
    <property type="protein sequence ID" value="MBA9058099.1"/>
    <property type="molecule type" value="Genomic_DNA"/>
</dbReference>
<dbReference type="Pfam" id="PF00041">
    <property type="entry name" value="fn3"/>
    <property type="match status" value="1"/>
</dbReference>
<evidence type="ECO:0000256" key="1">
    <source>
        <dbReference type="ARBA" id="ARBA00005519"/>
    </source>
</evidence>
<evidence type="ECO:0000313" key="12">
    <source>
        <dbReference type="Proteomes" id="UP000577386"/>
    </source>
</evidence>
<dbReference type="InterPro" id="IPR001956">
    <property type="entry name" value="CBM3"/>
</dbReference>
<protein>
    <submittedName>
        <fullName evidence="11">Chitodextrinase</fullName>
    </submittedName>
</protein>
<dbReference type="InterPro" id="IPR013319">
    <property type="entry name" value="GH11/12"/>
</dbReference>
<keyword evidence="4 7" id="KW-0119">Carbohydrate metabolism</keyword>
<keyword evidence="2 8" id="KW-0732">Signal</keyword>
<evidence type="ECO:0000256" key="4">
    <source>
        <dbReference type="ARBA" id="ARBA00023277"/>
    </source>
</evidence>